<dbReference type="RefSeq" id="WP_132288557.1">
    <property type="nucleotide sequence ID" value="NZ_SMFU01000007.1"/>
</dbReference>
<organism evidence="2 3">
    <name type="scientific">Marinobacterium mangrovicola</name>
    <dbReference type="NCBI Taxonomy" id="1476959"/>
    <lineage>
        <taxon>Bacteria</taxon>
        <taxon>Pseudomonadati</taxon>
        <taxon>Pseudomonadota</taxon>
        <taxon>Gammaproteobacteria</taxon>
        <taxon>Oceanospirillales</taxon>
        <taxon>Oceanospirillaceae</taxon>
        <taxon>Marinobacterium</taxon>
    </lineage>
</organism>
<dbReference type="OrthoDB" id="1493360at2"/>
<gene>
    <name evidence="2" type="ORF">CLV83_1082</name>
</gene>
<keyword evidence="1" id="KW-1133">Transmembrane helix</keyword>
<sequence>MEVEERIERIRNGAVIKWLEVMIWFCLCLYLGEGFWGDLYDFIEHIATERSDSYRYFTNIFDNNLEEMFFAILSAIFPILYLNINGVLPIAEIIAKFASIGEAKKYDFNSDSLNSEQYLQLLSAKSENIALGMEKKARIYMIVGVTFSAAGILALILSSSLGETKLDITASLLDTLPKLGAFAFVQAIAFFFLKQYRVSMEEFRYYEAIKRKQEENILFYKTAAEHEWQDILKLSIANGSMFSSGFTLDSGKTTQVLETDKLETSDYKMLEKIIGGIFDKNAANK</sequence>
<evidence type="ECO:0000313" key="3">
    <source>
        <dbReference type="Proteomes" id="UP000294546"/>
    </source>
</evidence>
<keyword evidence="1" id="KW-0472">Membrane</keyword>
<reference evidence="2 3" key="1">
    <citation type="submission" date="2019-03" db="EMBL/GenBank/DDBJ databases">
        <title>Genomic Encyclopedia of Archaeal and Bacterial Type Strains, Phase II (KMG-II): from individual species to whole genera.</title>
        <authorList>
            <person name="Goeker M."/>
        </authorList>
    </citation>
    <scope>NUCLEOTIDE SEQUENCE [LARGE SCALE GENOMIC DNA]</scope>
    <source>
        <strain evidence="2 3">DSM 27697</strain>
    </source>
</reference>
<protein>
    <submittedName>
        <fullName evidence="2">Uncharacterized protein</fullName>
    </submittedName>
</protein>
<proteinExistence type="predicted"/>
<dbReference type="Proteomes" id="UP000294546">
    <property type="component" value="Unassembled WGS sequence"/>
</dbReference>
<evidence type="ECO:0000313" key="2">
    <source>
        <dbReference type="EMBL" id="TCK08986.1"/>
    </source>
</evidence>
<dbReference type="EMBL" id="SMFU01000007">
    <property type="protein sequence ID" value="TCK08986.1"/>
    <property type="molecule type" value="Genomic_DNA"/>
</dbReference>
<keyword evidence="3" id="KW-1185">Reference proteome</keyword>
<comment type="caution">
    <text evidence="2">The sequence shown here is derived from an EMBL/GenBank/DDBJ whole genome shotgun (WGS) entry which is preliminary data.</text>
</comment>
<name>A0A4V6ND22_9GAMM</name>
<evidence type="ECO:0000256" key="1">
    <source>
        <dbReference type="SAM" id="Phobius"/>
    </source>
</evidence>
<feature type="transmembrane region" description="Helical" evidence="1">
    <location>
        <begin position="139"/>
        <end position="159"/>
    </location>
</feature>
<dbReference type="AlphaFoldDB" id="A0A4V6ND22"/>
<feature type="transmembrane region" description="Helical" evidence="1">
    <location>
        <begin position="179"/>
        <end position="196"/>
    </location>
</feature>
<keyword evidence="1" id="KW-0812">Transmembrane</keyword>
<accession>A0A4V6ND22</accession>
<feature type="transmembrane region" description="Helical" evidence="1">
    <location>
        <begin position="68"/>
        <end position="88"/>
    </location>
</feature>
<feature type="transmembrane region" description="Helical" evidence="1">
    <location>
        <begin position="12"/>
        <end position="32"/>
    </location>
</feature>